<evidence type="ECO:0000313" key="8">
    <source>
        <dbReference type="Proteomes" id="UP000293162"/>
    </source>
</evidence>
<dbReference type="Gene3D" id="3.40.50.10310">
    <property type="entry name" value="Creatininase"/>
    <property type="match status" value="1"/>
</dbReference>
<dbReference type="PANTHER" id="PTHR35005">
    <property type="entry name" value="3-DEHYDRO-SCYLLO-INOSOSE HYDROLASE"/>
    <property type="match status" value="1"/>
</dbReference>
<evidence type="ECO:0000256" key="1">
    <source>
        <dbReference type="ARBA" id="ARBA00001947"/>
    </source>
</evidence>
<dbReference type="InterPro" id="IPR024087">
    <property type="entry name" value="Creatininase-like_sf"/>
</dbReference>
<evidence type="ECO:0008006" key="9">
    <source>
        <dbReference type="Google" id="ProtNLM"/>
    </source>
</evidence>
<evidence type="ECO:0000256" key="6">
    <source>
        <dbReference type="SAM" id="SignalP"/>
    </source>
</evidence>
<dbReference type="PROSITE" id="PS51257">
    <property type="entry name" value="PROKAR_LIPOPROTEIN"/>
    <property type="match status" value="1"/>
</dbReference>
<organism evidence="7 8">
    <name type="scientific">Emticicia agri</name>
    <dbReference type="NCBI Taxonomy" id="2492393"/>
    <lineage>
        <taxon>Bacteria</taxon>
        <taxon>Pseudomonadati</taxon>
        <taxon>Bacteroidota</taxon>
        <taxon>Cytophagia</taxon>
        <taxon>Cytophagales</taxon>
        <taxon>Leadbetterellaceae</taxon>
        <taxon>Emticicia</taxon>
    </lineage>
</organism>
<keyword evidence="3" id="KW-0378">Hydrolase</keyword>
<dbReference type="PANTHER" id="PTHR35005:SF1">
    <property type="entry name" value="2-AMINO-5-FORMYLAMINO-6-RIBOSYLAMINOPYRIMIDIN-4(3H)-ONE 5'-MONOPHOSPHATE DEFORMYLASE"/>
    <property type="match status" value="1"/>
</dbReference>
<comment type="similarity">
    <text evidence="5">Belongs to the creatininase superfamily.</text>
</comment>
<reference evidence="7 8" key="1">
    <citation type="submission" date="2019-02" db="EMBL/GenBank/DDBJ databases">
        <title>Bacterial novel species Emticicia sp. 17J42-9 isolated from soil.</title>
        <authorList>
            <person name="Jung H.-Y."/>
        </authorList>
    </citation>
    <scope>NUCLEOTIDE SEQUENCE [LARGE SCALE GENOMIC DNA]</scope>
    <source>
        <strain evidence="7 8">17J42-9</strain>
    </source>
</reference>
<protein>
    <recommendedName>
        <fullName evidence="9">Creatininase family protein</fullName>
    </recommendedName>
</protein>
<dbReference type="RefSeq" id="WP_130018974.1">
    <property type="nucleotide sequence ID" value="NZ_SEWF01000001.1"/>
</dbReference>
<dbReference type="OrthoDB" id="9801445at2"/>
<accession>A0A4Q5M6I0</accession>
<keyword evidence="8" id="KW-1185">Reference proteome</keyword>
<comment type="cofactor">
    <cofactor evidence="1">
        <name>Zn(2+)</name>
        <dbReference type="ChEBI" id="CHEBI:29105"/>
    </cofactor>
</comment>
<dbReference type="SUPFAM" id="SSF102215">
    <property type="entry name" value="Creatininase"/>
    <property type="match status" value="1"/>
</dbReference>
<feature type="signal peptide" evidence="6">
    <location>
        <begin position="1"/>
        <end position="18"/>
    </location>
</feature>
<dbReference type="GO" id="GO:0009231">
    <property type="term" value="P:riboflavin biosynthetic process"/>
    <property type="evidence" value="ECO:0007669"/>
    <property type="project" value="TreeGrafter"/>
</dbReference>
<keyword evidence="2" id="KW-0479">Metal-binding</keyword>
<dbReference type="Proteomes" id="UP000293162">
    <property type="component" value="Unassembled WGS sequence"/>
</dbReference>
<feature type="chain" id="PRO_5020763573" description="Creatininase family protein" evidence="6">
    <location>
        <begin position="19"/>
        <end position="362"/>
    </location>
</feature>
<dbReference type="EMBL" id="SEWF01000001">
    <property type="protein sequence ID" value="RYU97627.1"/>
    <property type="molecule type" value="Genomic_DNA"/>
</dbReference>
<dbReference type="InterPro" id="IPR003785">
    <property type="entry name" value="Creatininase/forma_Hydrolase"/>
</dbReference>
<evidence type="ECO:0000256" key="5">
    <source>
        <dbReference type="ARBA" id="ARBA00024029"/>
    </source>
</evidence>
<dbReference type="GO" id="GO:0046872">
    <property type="term" value="F:metal ion binding"/>
    <property type="evidence" value="ECO:0007669"/>
    <property type="project" value="UniProtKB-KW"/>
</dbReference>
<dbReference type="GO" id="GO:0016811">
    <property type="term" value="F:hydrolase activity, acting on carbon-nitrogen (but not peptide) bonds, in linear amides"/>
    <property type="evidence" value="ECO:0007669"/>
    <property type="project" value="TreeGrafter"/>
</dbReference>
<proteinExistence type="inferred from homology"/>
<gene>
    <name evidence="7" type="ORF">EWM59_00455</name>
</gene>
<dbReference type="Pfam" id="PF02633">
    <property type="entry name" value="Creatininase"/>
    <property type="match status" value="1"/>
</dbReference>
<evidence type="ECO:0000256" key="3">
    <source>
        <dbReference type="ARBA" id="ARBA00022801"/>
    </source>
</evidence>
<name>A0A4Q5M6I0_9BACT</name>
<evidence type="ECO:0000256" key="2">
    <source>
        <dbReference type="ARBA" id="ARBA00022723"/>
    </source>
</evidence>
<evidence type="ECO:0000313" key="7">
    <source>
        <dbReference type="EMBL" id="RYU97627.1"/>
    </source>
</evidence>
<evidence type="ECO:0000256" key="4">
    <source>
        <dbReference type="ARBA" id="ARBA00022833"/>
    </source>
</evidence>
<keyword evidence="6" id="KW-0732">Signal</keyword>
<comment type="caution">
    <text evidence="7">The sequence shown here is derived from an EMBL/GenBank/DDBJ whole genome shotgun (WGS) entry which is preliminary data.</text>
</comment>
<keyword evidence="4" id="KW-0862">Zinc</keyword>
<sequence>MKKIFLLLITGISFSCVAQQRNPANKAIYLEDISWTEAQKILNSETVVVIPLGAAAKEHGPHLPLATDFLQAEGLAKRVALEKKVVITPVVSYGFYPAFLKYSGSTSTTFATATNMVVEIVRSLAGYGPRRFYIINVGVSTTPTLETAAKTLAEEGILLYYSQYSRPAFDKAEARFRTKTYSGHADEIETSNVLSIRPDLVNMSKAVNDSSMKGKSGNMTPVMIETGNLNTSGINGYAALGTKEKGHKNMASFASELMKEIDSVSTCALPTMKDRSAEYAAYEGIYEDATGKKLEISQKDNILYFIWNGRDTRNFFHLYKDAPDYFSSMNMNILFVKNESGAVNKAWCQFRGERFWVTKVQN</sequence>
<dbReference type="AlphaFoldDB" id="A0A4Q5M6I0"/>